<sequence length="68" mass="7996">QELRLPSQEITFLELRIVLYSIVRMESNYIALIMEHYIKIIARLTMLASIYIVLPCLHQKHMVALTIP</sequence>
<comment type="caution">
    <text evidence="1">The sequence shown here is derived from an EMBL/GenBank/DDBJ whole genome shotgun (WGS) entry which is preliminary data.</text>
</comment>
<reference evidence="1" key="1">
    <citation type="journal article" date="2014" name="Front. Microbiol.">
        <title>High frequency of phylogenetically diverse reductive dehalogenase-homologous genes in deep subseafloor sedimentary metagenomes.</title>
        <authorList>
            <person name="Kawai M."/>
            <person name="Futagami T."/>
            <person name="Toyoda A."/>
            <person name="Takaki Y."/>
            <person name="Nishi S."/>
            <person name="Hori S."/>
            <person name="Arai W."/>
            <person name="Tsubouchi T."/>
            <person name="Morono Y."/>
            <person name="Uchiyama I."/>
            <person name="Ito T."/>
            <person name="Fujiyama A."/>
            <person name="Inagaki F."/>
            <person name="Takami H."/>
        </authorList>
    </citation>
    <scope>NUCLEOTIDE SEQUENCE</scope>
    <source>
        <strain evidence="1">Expedition CK06-06</strain>
    </source>
</reference>
<name>X0V5E3_9ZZZZ</name>
<organism evidence="1">
    <name type="scientific">marine sediment metagenome</name>
    <dbReference type="NCBI Taxonomy" id="412755"/>
    <lineage>
        <taxon>unclassified sequences</taxon>
        <taxon>metagenomes</taxon>
        <taxon>ecological metagenomes</taxon>
    </lineage>
</organism>
<dbReference type="AlphaFoldDB" id="X0V5E3"/>
<protein>
    <submittedName>
        <fullName evidence="1">Uncharacterized protein</fullName>
    </submittedName>
</protein>
<proteinExistence type="predicted"/>
<feature type="non-terminal residue" evidence="1">
    <location>
        <position position="1"/>
    </location>
</feature>
<accession>X0V5E3</accession>
<evidence type="ECO:0000313" key="1">
    <source>
        <dbReference type="EMBL" id="GAG13320.1"/>
    </source>
</evidence>
<dbReference type="EMBL" id="BARS01023659">
    <property type="protein sequence ID" value="GAG13320.1"/>
    <property type="molecule type" value="Genomic_DNA"/>
</dbReference>
<gene>
    <name evidence="1" type="ORF">S01H1_37658</name>
</gene>